<keyword evidence="9 12" id="KW-0201">Cytochrome c-type biogenesis</keyword>
<dbReference type="RefSeq" id="WP_068880244.1">
    <property type="nucleotide sequence ID" value="NZ_LNTU01000001.1"/>
</dbReference>
<keyword evidence="5 12" id="KW-0813">Transport</keyword>
<dbReference type="Pfam" id="PF04995">
    <property type="entry name" value="CcmD"/>
    <property type="match status" value="1"/>
</dbReference>
<sequence>MSHLAFVFLSYGVSLFVLCGVVAWLLIDQRIQRTELQRLEAQGIRRRSQKAQKP</sequence>
<evidence type="ECO:0000256" key="7">
    <source>
        <dbReference type="ARBA" id="ARBA00022519"/>
    </source>
</evidence>
<keyword evidence="11 12" id="KW-0472">Membrane</keyword>
<comment type="caution">
    <text evidence="13">The sequence shown here is derived from an EMBL/GenBank/DDBJ whole genome shotgun (WGS) entry which is preliminary data.</text>
</comment>
<evidence type="ECO:0000256" key="5">
    <source>
        <dbReference type="ARBA" id="ARBA00022448"/>
    </source>
</evidence>
<dbReference type="GO" id="GO:0017004">
    <property type="term" value="P:cytochrome complex assembly"/>
    <property type="evidence" value="ECO:0007669"/>
    <property type="project" value="UniProtKB-KW"/>
</dbReference>
<proteinExistence type="inferred from homology"/>
<dbReference type="OrthoDB" id="9811628at2"/>
<dbReference type="Proteomes" id="UP000070107">
    <property type="component" value="Unassembled WGS sequence"/>
</dbReference>
<dbReference type="GO" id="GO:0015886">
    <property type="term" value="P:heme transport"/>
    <property type="evidence" value="ECO:0007669"/>
    <property type="project" value="InterPro"/>
</dbReference>
<keyword evidence="10 12" id="KW-1133">Transmembrane helix</keyword>
<reference evidence="13 14" key="1">
    <citation type="submission" date="2015-11" db="EMBL/GenBank/DDBJ databases">
        <title>Draft genome sequence of Paramesorhizobium deserti A-3-E, a strain highly resistant to diverse beta-lactam antibiotics.</title>
        <authorList>
            <person name="Lv R."/>
            <person name="Yang X."/>
            <person name="Fang N."/>
            <person name="Guo J."/>
            <person name="Luo X."/>
            <person name="Peng F."/>
            <person name="Yang R."/>
            <person name="Cui Y."/>
            <person name="Fang C."/>
            <person name="Song Y."/>
        </authorList>
    </citation>
    <scope>NUCLEOTIDE SEQUENCE [LARGE SCALE GENOMIC DNA]</scope>
    <source>
        <strain evidence="13 14">A-3-E</strain>
    </source>
</reference>
<dbReference type="GO" id="GO:0005886">
    <property type="term" value="C:plasma membrane"/>
    <property type="evidence" value="ECO:0007669"/>
    <property type="project" value="UniProtKB-SubCell"/>
</dbReference>
<name>A0A135I0J1_9HYPH</name>
<accession>A0A135I0J1</accession>
<evidence type="ECO:0000256" key="6">
    <source>
        <dbReference type="ARBA" id="ARBA00022475"/>
    </source>
</evidence>
<keyword evidence="7 12" id="KW-0997">Cell inner membrane</keyword>
<dbReference type="InterPro" id="IPR007078">
    <property type="entry name" value="Haem_export_protD_CcmD"/>
</dbReference>
<keyword evidence="6 12" id="KW-1003">Cell membrane</keyword>
<evidence type="ECO:0000256" key="3">
    <source>
        <dbReference type="ARBA" id="ARBA00008741"/>
    </source>
</evidence>
<evidence type="ECO:0000256" key="2">
    <source>
        <dbReference type="ARBA" id="ARBA00004377"/>
    </source>
</evidence>
<evidence type="ECO:0000256" key="4">
    <source>
        <dbReference type="ARBA" id="ARBA00016461"/>
    </source>
</evidence>
<dbReference type="STRING" id="1494590.ATN84_04265"/>
<evidence type="ECO:0000256" key="1">
    <source>
        <dbReference type="ARBA" id="ARBA00002442"/>
    </source>
</evidence>
<organism evidence="13 14">
    <name type="scientific">Paramesorhizobium deserti</name>
    <dbReference type="NCBI Taxonomy" id="1494590"/>
    <lineage>
        <taxon>Bacteria</taxon>
        <taxon>Pseudomonadati</taxon>
        <taxon>Pseudomonadota</taxon>
        <taxon>Alphaproteobacteria</taxon>
        <taxon>Hyphomicrobiales</taxon>
        <taxon>Phyllobacteriaceae</taxon>
        <taxon>Paramesorhizobium</taxon>
    </lineage>
</organism>
<keyword evidence="8 12" id="KW-0812">Transmembrane</keyword>
<feature type="transmembrane region" description="Helical" evidence="12">
    <location>
        <begin position="6"/>
        <end position="27"/>
    </location>
</feature>
<evidence type="ECO:0000256" key="8">
    <source>
        <dbReference type="ARBA" id="ARBA00022692"/>
    </source>
</evidence>
<gene>
    <name evidence="13" type="ORF">ATN84_04265</name>
</gene>
<evidence type="ECO:0000256" key="10">
    <source>
        <dbReference type="ARBA" id="ARBA00022989"/>
    </source>
</evidence>
<evidence type="ECO:0000313" key="13">
    <source>
        <dbReference type="EMBL" id="KXF78974.1"/>
    </source>
</evidence>
<dbReference type="AlphaFoldDB" id="A0A135I0J1"/>
<keyword evidence="14" id="KW-1185">Reference proteome</keyword>
<evidence type="ECO:0000313" key="14">
    <source>
        <dbReference type="Proteomes" id="UP000070107"/>
    </source>
</evidence>
<evidence type="ECO:0000256" key="11">
    <source>
        <dbReference type="ARBA" id="ARBA00023136"/>
    </source>
</evidence>
<comment type="subcellular location">
    <subcellularLocation>
        <location evidence="2 12">Cell inner membrane</location>
        <topology evidence="2 12">Single-pass membrane protein</topology>
    </subcellularLocation>
</comment>
<dbReference type="EMBL" id="LNTU01000001">
    <property type="protein sequence ID" value="KXF78974.1"/>
    <property type="molecule type" value="Genomic_DNA"/>
</dbReference>
<evidence type="ECO:0000256" key="9">
    <source>
        <dbReference type="ARBA" id="ARBA00022748"/>
    </source>
</evidence>
<dbReference type="NCBIfam" id="TIGR03141">
    <property type="entry name" value="cytochro_ccmD"/>
    <property type="match status" value="1"/>
</dbReference>
<protein>
    <recommendedName>
        <fullName evidence="4 12">Heme exporter protein D</fullName>
    </recommendedName>
</protein>
<evidence type="ECO:0000256" key="12">
    <source>
        <dbReference type="RuleBase" id="RU363101"/>
    </source>
</evidence>
<comment type="similarity">
    <text evidence="3 12">Belongs to the CcmD/CycX/HelD family.</text>
</comment>
<comment type="function">
    <text evidence="1 12">Required for the export of heme to the periplasm for the biogenesis of c-type cytochromes.</text>
</comment>